<dbReference type="Proteomes" id="UP001569153">
    <property type="component" value="Unassembled WGS sequence"/>
</dbReference>
<evidence type="ECO:0000259" key="2">
    <source>
        <dbReference type="Pfam" id="PF16548"/>
    </source>
</evidence>
<comment type="caution">
    <text evidence="3">The sequence shown here is derived from an EMBL/GenBank/DDBJ whole genome shotgun (WGS) entry which is preliminary data.</text>
</comment>
<dbReference type="Gene3D" id="3.30.1660.40">
    <property type="entry name" value="FlgT, N-terminal domain"/>
    <property type="match status" value="1"/>
</dbReference>
<evidence type="ECO:0000256" key="1">
    <source>
        <dbReference type="SAM" id="SignalP"/>
    </source>
</evidence>
<keyword evidence="1" id="KW-0732">Signal</keyword>
<dbReference type="EMBL" id="JBGOOT010000002">
    <property type="protein sequence ID" value="MEZ8194274.1"/>
    <property type="molecule type" value="Genomic_DNA"/>
</dbReference>
<gene>
    <name evidence="3" type="ORF">ACED38_05150</name>
</gene>
<feature type="chain" id="PRO_5045611742" evidence="1">
    <location>
        <begin position="24"/>
        <end position="398"/>
    </location>
</feature>
<evidence type="ECO:0000313" key="4">
    <source>
        <dbReference type="Proteomes" id="UP001569153"/>
    </source>
</evidence>
<protein>
    <submittedName>
        <fullName evidence="3">Flagellar assembly protein T N-terminal domain-containing protein</fullName>
    </submittedName>
</protein>
<proteinExistence type="predicted"/>
<feature type="domain" description="Flagellar assembly protein T N-terminal" evidence="2">
    <location>
        <begin position="174"/>
        <end position="255"/>
    </location>
</feature>
<evidence type="ECO:0000313" key="3">
    <source>
        <dbReference type="EMBL" id="MEZ8194274.1"/>
    </source>
</evidence>
<accession>A0ABV4M3G7</accession>
<keyword evidence="4" id="KW-1185">Reference proteome</keyword>
<dbReference type="InterPro" id="IPR038180">
    <property type="entry name" value="FlgT_N_sf"/>
</dbReference>
<name>A0ABV4M3G7_9VIBR</name>
<keyword evidence="3" id="KW-0966">Cell projection</keyword>
<dbReference type="Pfam" id="PF16548">
    <property type="entry name" value="FlgT_N"/>
    <property type="match status" value="1"/>
</dbReference>
<dbReference type="InterPro" id="IPR032370">
    <property type="entry name" value="FlgT_N"/>
</dbReference>
<reference evidence="3 4" key="1">
    <citation type="submission" date="2024-06" db="EMBL/GenBank/DDBJ databases">
        <authorList>
            <person name="Steensen K."/>
            <person name="Seneca J."/>
            <person name="Bartlau N."/>
            <person name="Yu A.X."/>
            <person name="Polz M.F."/>
        </authorList>
    </citation>
    <scope>NUCLEOTIDE SEQUENCE [LARGE SCALE GENOMIC DNA]</scope>
    <source>
        <strain evidence="3 4">FF146</strain>
    </source>
</reference>
<keyword evidence="3" id="KW-0282">Flagellum</keyword>
<sequence length="398" mass="44545">MLSKKWFTFFSALIISYSSQLYADPMDDVFELIEYKSGTRVGYDSAHGYYIVSLAKSTNRNQEKAHKAALKLSLDDINHLLNQITIANKESSRFNGLSLSKTPGNDKFNRKEFTQAAVSTLRSNPSSYEEIKSGKYDDSYFVSLIISEKTVAGTNWDNPKELMDASDFDFEVESVESKGTAPLINSENSARQIALLDAFTNAVQQSKGFEIASQKDSNGNIVSTAMTPKIAGYISSYELLDEDIEKGVYYVIIDAYVDSEKVANDVSFYSGLMKNPIFNIRTSDSNDSSWITDQLETLGFSLNNGKTAPTHTFNLKKRQNEVENHKGKIGYETELTLQFTDQKTGNILFTIRNTPKKTRVFTDSKSRSKHLSQVQAQKALEGKLAKEIIQALSKQIKA</sequence>
<feature type="signal peptide" evidence="1">
    <location>
        <begin position="1"/>
        <end position="23"/>
    </location>
</feature>
<keyword evidence="3" id="KW-0969">Cilium</keyword>
<organism evidence="3 4">
    <name type="scientific">Vibrio cortegadensis</name>
    <dbReference type="NCBI Taxonomy" id="1328770"/>
    <lineage>
        <taxon>Bacteria</taxon>
        <taxon>Pseudomonadati</taxon>
        <taxon>Pseudomonadota</taxon>
        <taxon>Gammaproteobacteria</taxon>
        <taxon>Vibrionales</taxon>
        <taxon>Vibrionaceae</taxon>
        <taxon>Vibrio</taxon>
    </lineage>
</organism>
<dbReference type="RefSeq" id="WP_371729841.1">
    <property type="nucleotide sequence ID" value="NZ_JBGOOT010000002.1"/>
</dbReference>